<proteinExistence type="predicted"/>
<evidence type="ECO:0000313" key="1">
    <source>
        <dbReference type="EMBL" id="QEH92384.1"/>
    </source>
</evidence>
<dbReference type="InterPro" id="IPR011989">
    <property type="entry name" value="ARM-like"/>
</dbReference>
<dbReference type="Proteomes" id="UP000323565">
    <property type="component" value="Chromosome"/>
</dbReference>
<reference evidence="1 2" key="1">
    <citation type="submission" date="2019-08" db="EMBL/GenBank/DDBJ databases">
        <title>Dermacoccus abyssi strain HZAU 226, whole genome Nanopore sequencing project.</title>
        <authorList>
            <person name="Guo A."/>
            <person name="Zhang X."/>
            <person name="Ruan Y."/>
            <person name="Liu W."/>
            <person name="Chen Q."/>
            <person name="Gu L."/>
        </authorList>
    </citation>
    <scope>NUCLEOTIDE SEQUENCE [LARGE SCALE GENOMIC DNA]</scope>
    <source>
        <strain evidence="1 2">HZAU 226</strain>
    </source>
</reference>
<dbReference type="SUPFAM" id="SSF48371">
    <property type="entry name" value="ARM repeat"/>
    <property type="match status" value="1"/>
</dbReference>
<protein>
    <submittedName>
        <fullName evidence="1">HEAT repeat domain-containing protein</fullName>
    </submittedName>
</protein>
<organism evidence="1 2">
    <name type="scientific">Dermacoccus abyssi</name>
    <dbReference type="NCBI Taxonomy" id="322596"/>
    <lineage>
        <taxon>Bacteria</taxon>
        <taxon>Bacillati</taxon>
        <taxon>Actinomycetota</taxon>
        <taxon>Actinomycetes</taxon>
        <taxon>Micrococcales</taxon>
        <taxon>Dermacoccaceae</taxon>
        <taxon>Dermacoccus</taxon>
    </lineage>
</organism>
<dbReference type="Gene3D" id="1.25.10.10">
    <property type="entry name" value="Leucine-rich Repeat Variant"/>
    <property type="match status" value="1"/>
</dbReference>
<dbReference type="InterPro" id="IPR016024">
    <property type="entry name" value="ARM-type_fold"/>
</dbReference>
<dbReference type="Pfam" id="PF13646">
    <property type="entry name" value="HEAT_2"/>
    <property type="match status" value="1"/>
</dbReference>
<keyword evidence="2" id="KW-1185">Reference proteome</keyword>
<evidence type="ECO:0000313" key="2">
    <source>
        <dbReference type="Proteomes" id="UP000323565"/>
    </source>
</evidence>
<name>A0ABX5Z9F1_9MICO</name>
<accession>A0ABX5Z9F1</accession>
<gene>
    <name evidence="1" type="ORF">FV141_01640</name>
</gene>
<sequence length="215" mass="23241">MSMTPEQYAANIARALDVQDQSVRLQAAMAAGTHPHPDLLETLVRRCGVEPDFFVRETLAWALTRLPADDVLPRVQRELASKNIQARTQALHVLSKVGDERAWPWITPELLHDADDDLARTAWRAAAALAPESQHGSLADELVKEFGRGDAGTQMALSVALLGLGDAAVPAVTSAIRSQDAAVTEHARATDLLRTRPELAFDGAVEEAKRIVAMG</sequence>
<dbReference type="EMBL" id="CP043031">
    <property type="protein sequence ID" value="QEH92384.1"/>
    <property type="molecule type" value="Genomic_DNA"/>
</dbReference>